<evidence type="ECO:0000313" key="7">
    <source>
        <dbReference type="EMBL" id="MBU3828123.1"/>
    </source>
</evidence>
<dbReference type="GO" id="GO:0016020">
    <property type="term" value="C:membrane"/>
    <property type="evidence" value="ECO:0007669"/>
    <property type="project" value="UniProtKB-SubCell"/>
</dbReference>
<evidence type="ECO:0000313" key="8">
    <source>
        <dbReference type="Proteomes" id="UP000823844"/>
    </source>
</evidence>
<name>A0A9E2NTF9_9LACO</name>
<dbReference type="AlphaFoldDB" id="A0A9E2NTF9"/>
<accession>A0A9E2NTF9</accession>
<dbReference type="Proteomes" id="UP000823844">
    <property type="component" value="Unassembled WGS sequence"/>
</dbReference>
<keyword evidence="2 5" id="KW-0812">Transmembrane</keyword>
<dbReference type="Pfam" id="PF01061">
    <property type="entry name" value="ABC2_membrane"/>
    <property type="match status" value="1"/>
</dbReference>
<evidence type="ECO:0000256" key="2">
    <source>
        <dbReference type="ARBA" id="ARBA00022692"/>
    </source>
</evidence>
<protein>
    <submittedName>
        <fullName evidence="7">ABC transporter permease</fullName>
    </submittedName>
</protein>
<reference evidence="7" key="2">
    <citation type="submission" date="2021-04" db="EMBL/GenBank/DDBJ databases">
        <authorList>
            <person name="Gilroy R."/>
        </authorList>
    </citation>
    <scope>NUCLEOTIDE SEQUENCE</scope>
    <source>
        <strain evidence="7">F6-686</strain>
    </source>
</reference>
<reference evidence="7" key="1">
    <citation type="journal article" date="2021" name="PeerJ">
        <title>Extensive microbial diversity within the chicken gut microbiome revealed by metagenomics and culture.</title>
        <authorList>
            <person name="Gilroy R."/>
            <person name="Ravi A."/>
            <person name="Getino M."/>
            <person name="Pursley I."/>
            <person name="Horton D.L."/>
            <person name="Alikhan N.F."/>
            <person name="Baker D."/>
            <person name="Gharbi K."/>
            <person name="Hall N."/>
            <person name="Watson M."/>
            <person name="Adriaenssens E.M."/>
            <person name="Foster-Nyarko E."/>
            <person name="Jarju S."/>
            <person name="Secka A."/>
            <person name="Antonio M."/>
            <person name="Oren A."/>
            <person name="Chaudhuri R.R."/>
            <person name="La Ragione R."/>
            <person name="Hildebrand F."/>
            <person name="Pallen M.J."/>
        </authorList>
    </citation>
    <scope>NUCLEOTIDE SEQUENCE</scope>
    <source>
        <strain evidence="7">F6-686</strain>
    </source>
</reference>
<comment type="subcellular location">
    <subcellularLocation>
        <location evidence="1">Membrane</location>
        <topology evidence="1">Multi-pass membrane protein</topology>
    </subcellularLocation>
</comment>
<feature type="transmembrane region" description="Helical" evidence="5">
    <location>
        <begin position="50"/>
        <end position="71"/>
    </location>
</feature>
<evidence type="ECO:0000256" key="3">
    <source>
        <dbReference type="ARBA" id="ARBA00022989"/>
    </source>
</evidence>
<comment type="caution">
    <text evidence="7">The sequence shown here is derived from an EMBL/GenBank/DDBJ whole genome shotgun (WGS) entry which is preliminary data.</text>
</comment>
<feature type="domain" description="ABC-2 type transporter transmembrane" evidence="6">
    <location>
        <begin position="6"/>
        <end position="200"/>
    </location>
</feature>
<dbReference type="InterPro" id="IPR013525">
    <property type="entry name" value="ABC2_TM"/>
</dbReference>
<feature type="transmembrane region" description="Helical" evidence="5">
    <location>
        <begin position="20"/>
        <end position="38"/>
    </location>
</feature>
<feature type="transmembrane region" description="Helical" evidence="5">
    <location>
        <begin position="124"/>
        <end position="151"/>
    </location>
</feature>
<sequence>MRFIKMVNFQLKLYVKNSYFVNLVIISTTTMLLYQYLAHYVHHNYSGQEWLIAGVMGTWASCTTSAGALGFQRWQGTLPYLLNTVIPREKVLLATLSPAAIYGLMAFPLAILESLILGMPINNLGMQLLLGIFLFWCAATVLSYFISLLFLLSRNSMVYEELVLLPILLLSGLLNVPSYITNYVKPIQMLSPLTLPIKLIYHQNIQNSFIIAFLIVVIFFIGISKLLTNFVVKKAFKDGGLDVF</sequence>
<feature type="transmembrane region" description="Helical" evidence="5">
    <location>
        <begin position="91"/>
        <end position="112"/>
    </location>
</feature>
<keyword evidence="3 5" id="KW-1133">Transmembrane helix</keyword>
<dbReference type="GO" id="GO:0140359">
    <property type="term" value="F:ABC-type transporter activity"/>
    <property type="evidence" value="ECO:0007669"/>
    <property type="project" value="InterPro"/>
</dbReference>
<proteinExistence type="predicted"/>
<feature type="transmembrane region" description="Helical" evidence="5">
    <location>
        <begin position="204"/>
        <end position="227"/>
    </location>
</feature>
<feature type="transmembrane region" description="Helical" evidence="5">
    <location>
        <begin position="163"/>
        <end position="184"/>
    </location>
</feature>
<organism evidence="7 8">
    <name type="scientific">Candidatus Lactobacillus pullistercoris</name>
    <dbReference type="NCBI Taxonomy" id="2838636"/>
    <lineage>
        <taxon>Bacteria</taxon>
        <taxon>Bacillati</taxon>
        <taxon>Bacillota</taxon>
        <taxon>Bacilli</taxon>
        <taxon>Lactobacillales</taxon>
        <taxon>Lactobacillaceae</taxon>
        <taxon>Lactobacillus</taxon>
    </lineage>
</organism>
<evidence type="ECO:0000256" key="1">
    <source>
        <dbReference type="ARBA" id="ARBA00004141"/>
    </source>
</evidence>
<evidence type="ECO:0000256" key="4">
    <source>
        <dbReference type="ARBA" id="ARBA00023136"/>
    </source>
</evidence>
<dbReference type="EMBL" id="JAHLFT010000037">
    <property type="protein sequence ID" value="MBU3828123.1"/>
    <property type="molecule type" value="Genomic_DNA"/>
</dbReference>
<keyword evidence="4 5" id="KW-0472">Membrane</keyword>
<evidence type="ECO:0000256" key="5">
    <source>
        <dbReference type="SAM" id="Phobius"/>
    </source>
</evidence>
<evidence type="ECO:0000259" key="6">
    <source>
        <dbReference type="Pfam" id="PF01061"/>
    </source>
</evidence>
<gene>
    <name evidence="7" type="ORF">H9806_03080</name>
</gene>